<dbReference type="KEGG" id="scor:J3U87_18985"/>
<name>A0A8A4TEN0_SULCO</name>
<dbReference type="EMBL" id="CP071793">
    <property type="protein sequence ID" value="QTD47682.1"/>
    <property type="molecule type" value="Genomic_DNA"/>
</dbReference>
<dbReference type="Proteomes" id="UP000663929">
    <property type="component" value="Chromosome"/>
</dbReference>
<dbReference type="InterPro" id="IPR029033">
    <property type="entry name" value="His_PPase_superfam"/>
</dbReference>
<evidence type="ECO:0000313" key="3">
    <source>
        <dbReference type="EMBL" id="QTD47682.1"/>
    </source>
</evidence>
<dbReference type="PANTHER" id="PTHR47623">
    <property type="entry name" value="OS09G0287300 PROTEIN"/>
    <property type="match status" value="1"/>
</dbReference>
<evidence type="ECO:0000256" key="2">
    <source>
        <dbReference type="SAM" id="MobiDB-lite"/>
    </source>
</evidence>
<proteinExistence type="predicted"/>
<dbReference type="InterPro" id="IPR013078">
    <property type="entry name" value="His_Pase_superF_clade-1"/>
</dbReference>
<dbReference type="AlphaFoldDB" id="A0A8A4TEN0"/>
<dbReference type="Pfam" id="PF00300">
    <property type="entry name" value="His_Phos_1"/>
    <property type="match status" value="1"/>
</dbReference>
<dbReference type="RefSeq" id="WP_237377349.1">
    <property type="nucleotide sequence ID" value="NZ_CP071793.1"/>
</dbReference>
<evidence type="ECO:0000256" key="1">
    <source>
        <dbReference type="PIRSR" id="PIRSR613078-2"/>
    </source>
</evidence>
<organism evidence="3 4">
    <name type="scientific">Sulfidibacter corallicola</name>
    <dbReference type="NCBI Taxonomy" id="2818388"/>
    <lineage>
        <taxon>Bacteria</taxon>
        <taxon>Pseudomonadati</taxon>
        <taxon>Acidobacteriota</taxon>
        <taxon>Holophagae</taxon>
        <taxon>Acanthopleuribacterales</taxon>
        <taxon>Acanthopleuribacteraceae</taxon>
        <taxon>Sulfidibacter</taxon>
    </lineage>
</organism>
<keyword evidence="4" id="KW-1185">Reference proteome</keyword>
<feature type="binding site" evidence="1">
    <location>
        <position position="59"/>
    </location>
    <ligand>
        <name>substrate</name>
    </ligand>
</feature>
<feature type="region of interest" description="Disordered" evidence="2">
    <location>
        <begin position="174"/>
        <end position="193"/>
    </location>
</feature>
<reference evidence="3" key="1">
    <citation type="submission" date="2021-03" db="EMBL/GenBank/DDBJ databases">
        <title>Acanthopleuribacteraceae sp. M133.</title>
        <authorList>
            <person name="Wang G."/>
        </authorList>
    </citation>
    <scope>NUCLEOTIDE SEQUENCE</scope>
    <source>
        <strain evidence="3">M133</strain>
    </source>
</reference>
<dbReference type="SUPFAM" id="SSF53254">
    <property type="entry name" value="Phosphoglycerate mutase-like"/>
    <property type="match status" value="1"/>
</dbReference>
<dbReference type="CDD" id="cd07067">
    <property type="entry name" value="HP_PGM_like"/>
    <property type="match status" value="1"/>
</dbReference>
<evidence type="ECO:0000313" key="4">
    <source>
        <dbReference type="Proteomes" id="UP000663929"/>
    </source>
</evidence>
<sequence length="193" mass="22018">MTRELLILRHGKSSWDDPLLGDYERPLKKRGRRDATNIGHYLLDEHWIPDMVFSSTAMRAAMTTKRVCRAMDYPYGDVIWKKKLYFADTDYMIRLIQKATPALQRLMLVGHNPDLEDLTRFLCAQEPPTPPDGKLIPTATLVRLSIQTPWKKVAPGCATLLSITRPRTLLPAHPPMLEGKRVADDARRGSISR</sequence>
<feature type="compositionally biased region" description="Basic and acidic residues" evidence="2">
    <location>
        <begin position="178"/>
        <end position="193"/>
    </location>
</feature>
<accession>A0A8A4TEN0</accession>
<dbReference type="PANTHER" id="PTHR47623:SF1">
    <property type="entry name" value="OS09G0287300 PROTEIN"/>
    <property type="match status" value="1"/>
</dbReference>
<protein>
    <submittedName>
        <fullName evidence="3">Histidine phosphatase family protein</fullName>
    </submittedName>
</protein>
<dbReference type="Gene3D" id="3.40.50.1240">
    <property type="entry name" value="Phosphoglycerate mutase-like"/>
    <property type="match status" value="1"/>
</dbReference>
<gene>
    <name evidence="3" type="ORF">J3U87_18985</name>
</gene>